<evidence type="ECO:0000256" key="9">
    <source>
        <dbReference type="ARBA" id="ARBA00048679"/>
    </source>
</evidence>
<evidence type="ECO:0000256" key="7">
    <source>
        <dbReference type="ARBA" id="ARBA00022840"/>
    </source>
</evidence>
<keyword evidence="5" id="KW-0547">Nucleotide-binding</keyword>
<dbReference type="AlphaFoldDB" id="A0A4P9XTA3"/>
<dbReference type="CDD" id="cd01093">
    <property type="entry name" value="CRIB_PAK_like"/>
    <property type="match status" value="1"/>
</dbReference>
<dbReference type="GO" id="GO:0005524">
    <property type="term" value="F:ATP binding"/>
    <property type="evidence" value="ECO:0007669"/>
    <property type="project" value="UniProtKB-KW"/>
</dbReference>
<reference evidence="12" key="1">
    <citation type="journal article" date="2018" name="Nat. Microbiol.">
        <title>Leveraging single-cell genomics to expand the fungal tree of life.</title>
        <authorList>
            <person name="Ahrendt S.R."/>
            <person name="Quandt C.A."/>
            <person name="Ciobanu D."/>
            <person name="Clum A."/>
            <person name="Salamov A."/>
            <person name="Andreopoulos B."/>
            <person name="Cheng J.F."/>
            <person name="Woyke T."/>
            <person name="Pelin A."/>
            <person name="Henrissat B."/>
            <person name="Reynolds N.K."/>
            <person name="Benny G.L."/>
            <person name="Smith M.E."/>
            <person name="James T.Y."/>
            <person name="Grigoriev I.V."/>
        </authorList>
    </citation>
    <scope>NUCLEOTIDE SEQUENCE [LARGE SCALE GENOMIC DNA]</scope>
    <source>
        <strain evidence="12">RSA 1356</strain>
    </source>
</reference>
<evidence type="ECO:0000256" key="5">
    <source>
        <dbReference type="ARBA" id="ARBA00022741"/>
    </source>
</evidence>
<dbReference type="InterPro" id="IPR000095">
    <property type="entry name" value="CRIB_dom"/>
</dbReference>
<dbReference type="Proteomes" id="UP000271241">
    <property type="component" value="Unassembled WGS sequence"/>
</dbReference>
<evidence type="ECO:0000256" key="2">
    <source>
        <dbReference type="ARBA" id="ARBA00012513"/>
    </source>
</evidence>
<dbReference type="InterPro" id="IPR033923">
    <property type="entry name" value="PAK_BD"/>
</dbReference>
<dbReference type="Gene3D" id="3.90.810.10">
    <property type="entry name" value="CRIB domain"/>
    <property type="match status" value="1"/>
</dbReference>
<keyword evidence="3" id="KW-0723">Serine/threonine-protein kinase</keyword>
<comment type="catalytic activity">
    <reaction evidence="9">
        <text>L-seryl-[protein] + ATP = O-phospho-L-seryl-[protein] + ADP + H(+)</text>
        <dbReference type="Rhea" id="RHEA:17989"/>
        <dbReference type="Rhea" id="RHEA-COMP:9863"/>
        <dbReference type="Rhea" id="RHEA-COMP:11604"/>
        <dbReference type="ChEBI" id="CHEBI:15378"/>
        <dbReference type="ChEBI" id="CHEBI:29999"/>
        <dbReference type="ChEBI" id="CHEBI:30616"/>
        <dbReference type="ChEBI" id="CHEBI:83421"/>
        <dbReference type="ChEBI" id="CHEBI:456216"/>
        <dbReference type="EC" id="2.7.11.1"/>
    </reaction>
</comment>
<protein>
    <recommendedName>
        <fullName evidence="2">non-specific serine/threonine protein kinase</fullName>
        <ecNumber evidence="2">2.7.11.1</ecNumber>
    </recommendedName>
</protein>
<dbReference type="EC" id="2.7.11.1" evidence="2"/>
<keyword evidence="4" id="KW-0808">Transferase</keyword>
<dbReference type="OrthoDB" id="248923at2759"/>
<dbReference type="SMART" id="SM00285">
    <property type="entry name" value="PBD"/>
    <property type="match status" value="1"/>
</dbReference>
<gene>
    <name evidence="11" type="ORF">THASP1DRAFT_5815</name>
</gene>
<feature type="non-terminal residue" evidence="11">
    <location>
        <position position="1"/>
    </location>
</feature>
<dbReference type="Pfam" id="PF00786">
    <property type="entry name" value="PBD"/>
    <property type="match status" value="1"/>
</dbReference>
<evidence type="ECO:0000259" key="10">
    <source>
        <dbReference type="PROSITE" id="PS50108"/>
    </source>
</evidence>
<keyword evidence="6" id="KW-0418">Kinase</keyword>
<evidence type="ECO:0000256" key="6">
    <source>
        <dbReference type="ARBA" id="ARBA00022777"/>
    </source>
</evidence>
<dbReference type="PROSITE" id="PS50108">
    <property type="entry name" value="CRIB"/>
    <property type="match status" value="1"/>
</dbReference>
<dbReference type="STRING" id="78915.A0A4P9XTA3"/>
<evidence type="ECO:0000256" key="4">
    <source>
        <dbReference type="ARBA" id="ARBA00022679"/>
    </source>
</evidence>
<sequence length="75" mass="8504">ISSPYNPVHITHVGFNQDTGEFIGLPKEWQVMLQNSGITEQEQKAHPQAVLDAINFFQDSNKTKSDAMWEKFNAV</sequence>
<keyword evidence="12" id="KW-1185">Reference proteome</keyword>
<accession>A0A4P9XTA3</accession>
<dbReference type="EMBL" id="KZ992581">
    <property type="protein sequence ID" value="RKP08660.1"/>
    <property type="molecule type" value="Genomic_DNA"/>
</dbReference>
<name>A0A4P9XTA3_9FUNG</name>
<feature type="domain" description="CRIB" evidence="10">
    <location>
        <begin position="1"/>
        <end position="14"/>
    </location>
</feature>
<keyword evidence="7" id="KW-0067">ATP-binding</keyword>
<evidence type="ECO:0000313" key="12">
    <source>
        <dbReference type="Proteomes" id="UP000271241"/>
    </source>
</evidence>
<dbReference type="InterPro" id="IPR036936">
    <property type="entry name" value="CRIB_dom_sf"/>
</dbReference>
<evidence type="ECO:0000256" key="8">
    <source>
        <dbReference type="ARBA" id="ARBA00047899"/>
    </source>
</evidence>
<feature type="non-terminal residue" evidence="11">
    <location>
        <position position="75"/>
    </location>
</feature>
<comment type="similarity">
    <text evidence="1">Belongs to the protein kinase superfamily. STE Ser/Thr protein kinase family. STE20 subfamily.</text>
</comment>
<dbReference type="FunFam" id="3.90.810.10:FF:000005">
    <property type="entry name" value="Non-specific serine/threonine protein kinase"/>
    <property type="match status" value="1"/>
</dbReference>
<dbReference type="GO" id="GO:0004674">
    <property type="term" value="F:protein serine/threonine kinase activity"/>
    <property type="evidence" value="ECO:0007669"/>
    <property type="project" value="UniProtKB-KW"/>
</dbReference>
<comment type="catalytic activity">
    <reaction evidence="8">
        <text>L-threonyl-[protein] + ATP = O-phospho-L-threonyl-[protein] + ADP + H(+)</text>
        <dbReference type="Rhea" id="RHEA:46608"/>
        <dbReference type="Rhea" id="RHEA-COMP:11060"/>
        <dbReference type="Rhea" id="RHEA-COMP:11605"/>
        <dbReference type="ChEBI" id="CHEBI:15378"/>
        <dbReference type="ChEBI" id="CHEBI:30013"/>
        <dbReference type="ChEBI" id="CHEBI:30616"/>
        <dbReference type="ChEBI" id="CHEBI:61977"/>
        <dbReference type="ChEBI" id="CHEBI:456216"/>
        <dbReference type="EC" id="2.7.11.1"/>
    </reaction>
</comment>
<evidence type="ECO:0000256" key="1">
    <source>
        <dbReference type="ARBA" id="ARBA00008874"/>
    </source>
</evidence>
<proteinExistence type="inferred from homology"/>
<evidence type="ECO:0000313" key="11">
    <source>
        <dbReference type="EMBL" id="RKP08660.1"/>
    </source>
</evidence>
<evidence type="ECO:0000256" key="3">
    <source>
        <dbReference type="ARBA" id="ARBA00022527"/>
    </source>
</evidence>
<organism evidence="11 12">
    <name type="scientific">Thamnocephalis sphaerospora</name>
    <dbReference type="NCBI Taxonomy" id="78915"/>
    <lineage>
        <taxon>Eukaryota</taxon>
        <taxon>Fungi</taxon>
        <taxon>Fungi incertae sedis</taxon>
        <taxon>Zoopagomycota</taxon>
        <taxon>Zoopagomycotina</taxon>
        <taxon>Zoopagomycetes</taxon>
        <taxon>Zoopagales</taxon>
        <taxon>Sigmoideomycetaceae</taxon>
        <taxon>Thamnocephalis</taxon>
    </lineage>
</organism>